<accession>A0A4C1VFD7</accession>
<dbReference type="EMBL" id="BGZK01000332">
    <property type="protein sequence ID" value="GBP37343.1"/>
    <property type="molecule type" value="Genomic_DNA"/>
</dbReference>
<dbReference type="AlphaFoldDB" id="A0A4C1VFD7"/>
<evidence type="ECO:0000313" key="1">
    <source>
        <dbReference type="EMBL" id="GBP37343.1"/>
    </source>
</evidence>
<dbReference type="Proteomes" id="UP000299102">
    <property type="component" value="Unassembled WGS sequence"/>
</dbReference>
<proteinExistence type="predicted"/>
<evidence type="ECO:0000313" key="2">
    <source>
        <dbReference type="Proteomes" id="UP000299102"/>
    </source>
</evidence>
<name>A0A4C1VFD7_EUMVA</name>
<organism evidence="1 2">
    <name type="scientific">Eumeta variegata</name>
    <name type="common">Bagworm moth</name>
    <name type="synonym">Eumeta japonica</name>
    <dbReference type="NCBI Taxonomy" id="151549"/>
    <lineage>
        <taxon>Eukaryota</taxon>
        <taxon>Metazoa</taxon>
        <taxon>Ecdysozoa</taxon>
        <taxon>Arthropoda</taxon>
        <taxon>Hexapoda</taxon>
        <taxon>Insecta</taxon>
        <taxon>Pterygota</taxon>
        <taxon>Neoptera</taxon>
        <taxon>Endopterygota</taxon>
        <taxon>Lepidoptera</taxon>
        <taxon>Glossata</taxon>
        <taxon>Ditrysia</taxon>
        <taxon>Tineoidea</taxon>
        <taxon>Psychidae</taxon>
        <taxon>Oiketicinae</taxon>
        <taxon>Eumeta</taxon>
    </lineage>
</organism>
<keyword evidence="2" id="KW-1185">Reference proteome</keyword>
<sequence length="70" mass="8157">MLEHVSVVQFTVVGPRRRYSRLRSRRTGHFEIANDDVTASRMQVRARASSREGHCPLGSWDCDYRLPRQV</sequence>
<comment type="caution">
    <text evidence="1">The sequence shown here is derived from an EMBL/GenBank/DDBJ whole genome shotgun (WGS) entry which is preliminary data.</text>
</comment>
<protein>
    <submittedName>
        <fullName evidence="1">Uncharacterized protein</fullName>
    </submittedName>
</protein>
<gene>
    <name evidence="1" type="ORF">EVAR_22803_1</name>
</gene>
<reference evidence="1 2" key="1">
    <citation type="journal article" date="2019" name="Commun. Biol.">
        <title>The bagworm genome reveals a unique fibroin gene that provides high tensile strength.</title>
        <authorList>
            <person name="Kono N."/>
            <person name="Nakamura H."/>
            <person name="Ohtoshi R."/>
            <person name="Tomita M."/>
            <person name="Numata K."/>
            <person name="Arakawa K."/>
        </authorList>
    </citation>
    <scope>NUCLEOTIDE SEQUENCE [LARGE SCALE GENOMIC DNA]</scope>
</reference>